<dbReference type="EMBL" id="JACCBK010000001">
    <property type="protein sequence ID" value="NYD87345.1"/>
    <property type="molecule type" value="Genomic_DNA"/>
</dbReference>
<evidence type="ECO:0000313" key="2">
    <source>
        <dbReference type="EMBL" id="NYD87345.1"/>
    </source>
</evidence>
<dbReference type="EMBL" id="BONN01000014">
    <property type="protein sequence ID" value="GIG34264.1"/>
    <property type="molecule type" value="Genomic_DNA"/>
</dbReference>
<dbReference type="Proteomes" id="UP000577956">
    <property type="component" value="Unassembled WGS sequence"/>
</dbReference>
<name>A0A7Y9FHH0_9CELL</name>
<protein>
    <submittedName>
        <fullName evidence="2">Uncharacterized protein</fullName>
    </submittedName>
</protein>
<evidence type="ECO:0000313" key="4">
    <source>
        <dbReference type="Proteomes" id="UP000618382"/>
    </source>
</evidence>
<dbReference type="RefSeq" id="WP_140460614.1">
    <property type="nucleotide sequence ID" value="NZ_JACCBK010000001.1"/>
</dbReference>
<reference evidence="1 4" key="2">
    <citation type="submission" date="2021-01" db="EMBL/GenBank/DDBJ databases">
        <title>Whole genome shotgun sequence of Cellulomonas oligotrophica NBRC 109435.</title>
        <authorList>
            <person name="Komaki H."/>
            <person name="Tamura T."/>
        </authorList>
    </citation>
    <scope>NUCLEOTIDE SEQUENCE [LARGE SCALE GENOMIC DNA]</scope>
    <source>
        <strain evidence="1 4">NBRC 109435</strain>
    </source>
</reference>
<organism evidence="2 3">
    <name type="scientific">Cellulomonas oligotrophica</name>
    <dbReference type="NCBI Taxonomy" id="931536"/>
    <lineage>
        <taxon>Bacteria</taxon>
        <taxon>Bacillati</taxon>
        <taxon>Actinomycetota</taxon>
        <taxon>Actinomycetes</taxon>
        <taxon>Micrococcales</taxon>
        <taxon>Cellulomonadaceae</taxon>
        <taxon>Cellulomonas</taxon>
    </lineage>
</organism>
<keyword evidence="4" id="KW-1185">Reference proteome</keyword>
<comment type="caution">
    <text evidence="2">The sequence shown here is derived from an EMBL/GenBank/DDBJ whole genome shotgun (WGS) entry which is preliminary data.</text>
</comment>
<dbReference type="InterPro" id="IPR056955">
    <property type="entry name" value="ORC-CDC6-like"/>
</dbReference>
<gene>
    <name evidence="2" type="ORF">BKA21_002894</name>
    <name evidence="1" type="ORF">Col01nite_34230</name>
</gene>
<reference evidence="2 3" key="1">
    <citation type="submission" date="2020-07" db="EMBL/GenBank/DDBJ databases">
        <title>Sequencing the genomes of 1000 actinobacteria strains.</title>
        <authorList>
            <person name="Klenk H.-P."/>
        </authorList>
    </citation>
    <scope>NUCLEOTIDE SEQUENCE [LARGE SCALE GENOMIC DNA]</scope>
    <source>
        <strain evidence="2 3">DSM 24482</strain>
    </source>
</reference>
<dbReference type="AlphaFoldDB" id="A0A7Y9FHH0"/>
<proteinExistence type="predicted"/>
<dbReference type="Pfam" id="PF24389">
    <property type="entry name" value="ORC-CDC6-like"/>
    <property type="match status" value="1"/>
</dbReference>
<evidence type="ECO:0000313" key="3">
    <source>
        <dbReference type="Proteomes" id="UP000577956"/>
    </source>
</evidence>
<evidence type="ECO:0000313" key="1">
    <source>
        <dbReference type="EMBL" id="GIG34264.1"/>
    </source>
</evidence>
<sequence length="659" mass="73951">MPDYRQDNPFEVTKAVDFTDREIRTTFVDLPTAEGGFGSIVDPRSPMPHFITGGKGGGRTHLMRHLSYALQTLDISAKVAKVRGDGYIGVYFRCSGLNASRFSGKRQSSTVWSSIFAYYMDLWLLRLIVEDLIDLAESSEDPWTAETQRHFQQAVQEAFDGGLPPATREGLRGLVDQVSREIRTLDRAVNNAALRPSLDIDIKAAPGAALFEIVRLVVRDLLPGIRITFLIDELENLRADQQRYVNTLVREKVEDCTFIIGSRAEGLRTFETLSAGEVNKAGSEYDITTLEDVYSSNRKAFRRFCTDVVVARMREVQPMAVEASLKRLFPANDADPDALTGAESRLRPHLVNLRSSLKPVIRSDVRIDEILDYLAVAEDPLEEKLRILRFYQRWSSGTAPTPAVARAVRDEFLEKDDLESARVIRDFWKGHRSDMLAQLYVESGQKVPYAGFDQFLEMAGYLPRSLLVILKSTIRWAQFLGESPLMSGNPISVRAQTEGVRDAAEWFLKDSARSDTVGMASAVAIRRLGGYLRRMRYSDKPVEVDCAAFSTDRRGLSVQALDVLDDCVSTGLLLEIPRGQIDRNSGAFHHKYQLNPMLAPHFDLPTSRRGVAKIAARELNAIFDPDVDDEGFDRLIRERIATLNAPFVATMEGQDVLFD</sequence>
<dbReference type="Proteomes" id="UP000618382">
    <property type="component" value="Unassembled WGS sequence"/>
</dbReference>
<accession>A0A7Y9FHH0</accession>